<dbReference type="NCBIfam" id="TIGR01525">
    <property type="entry name" value="ATPase-IB_hvy"/>
    <property type="match status" value="1"/>
</dbReference>
<feature type="transmembrane region" description="Helical" evidence="8">
    <location>
        <begin position="248"/>
        <end position="269"/>
    </location>
</feature>
<evidence type="ECO:0000256" key="8">
    <source>
        <dbReference type="RuleBase" id="RU362081"/>
    </source>
</evidence>
<comment type="catalytic activity">
    <reaction evidence="7">
        <text>Zn(2+)(in) + ATP + H2O = Zn(2+)(out) + ADP + phosphate + H(+)</text>
        <dbReference type="Rhea" id="RHEA:20621"/>
        <dbReference type="ChEBI" id="CHEBI:15377"/>
        <dbReference type="ChEBI" id="CHEBI:15378"/>
        <dbReference type="ChEBI" id="CHEBI:29105"/>
        <dbReference type="ChEBI" id="CHEBI:30616"/>
        <dbReference type="ChEBI" id="CHEBI:43474"/>
        <dbReference type="ChEBI" id="CHEBI:456216"/>
        <dbReference type="EC" id="7.2.2.12"/>
    </reaction>
</comment>
<evidence type="ECO:0000256" key="1">
    <source>
        <dbReference type="ARBA" id="ARBA00004370"/>
    </source>
</evidence>
<evidence type="ECO:0000256" key="6">
    <source>
        <dbReference type="ARBA" id="ARBA00039097"/>
    </source>
</evidence>
<dbReference type="PANTHER" id="PTHR48085">
    <property type="entry name" value="CADMIUM/ZINC-TRANSPORTING ATPASE HMA2-RELATED"/>
    <property type="match status" value="1"/>
</dbReference>
<keyword evidence="8" id="KW-0479">Metal-binding</keyword>
<keyword evidence="3 8" id="KW-0812">Transmembrane</keyword>
<dbReference type="AlphaFoldDB" id="A0A086XWW9"/>
<dbReference type="PRINTS" id="PR00119">
    <property type="entry name" value="CATATPASE"/>
</dbReference>
<keyword evidence="4 8" id="KW-1133">Transmembrane helix</keyword>
<dbReference type="PANTHER" id="PTHR48085:SF5">
    <property type="entry name" value="CADMIUM_ZINC-TRANSPORTING ATPASE HMA4-RELATED"/>
    <property type="match status" value="1"/>
</dbReference>
<keyword evidence="8" id="KW-0067">ATP-binding</keyword>
<dbReference type="InterPro" id="IPR023214">
    <property type="entry name" value="HAD_sf"/>
</dbReference>
<evidence type="ECO:0000256" key="4">
    <source>
        <dbReference type="ARBA" id="ARBA00022989"/>
    </source>
</evidence>
<comment type="similarity">
    <text evidence="2 8">Belongs to the cation transport ATPase (P-type) (TC 3.A.3) family. Type IB subfamily.</text>
</comment>
<dbReference type="GO" id="GO:0015086">
    <property type="term" value="F:cadmium ion transmembrane transporter activity"/>
    <property type="evidence" value="ECO:0007669"/>
    <property type="project" value="TreeGrafter"/>
</dbReference>
<keyword evidence="5 8" id="KW-0472">Membrane</keyword>
<dbReference type="Gene3D" id="3.40.50.1000">
    <property type="entry name" value="HAD superfamily/HAD-like"/>
    <property type="match status" value="1"/>
</dbReference>
<dbReference type="InterPro" id="IPR018303">
    <property type="entry name" value="ATPase_P-typ_P_site"/>
</dbReference>
<dbReference type="SUPFAM" id="SSF81665">
    <property type="entry name" value="Calcium ATPase, transmembrane domain M"/>
    <property type="match status" value="1"/>
</dbReference>
<comment type="subcellular location">
    <subcellularLocation>
        <location evidence="8">Cell membrane</location>
    </subcellularLocation>
    <subcellularLocation>
        <location evidence="1">Membrane</location>
    </subcellularLocation>
</comment>
<evidence type="ECO:0000259" key="9">
    <source>
        <dbReference type="Pfam" id="PF00122"/>
    </source>
</evidence>
<dbReference type="EMBL" id="JFZB01000014">
    <property type="protein sequence ID" value="KFI26519.1"/>
    <property type="molecule type" value="Genomic_DNA"/>
</dbReference>
<dbReference type="Gene3D" id="2.70.150.10">
    <property type="entry name" value="Calcium-transporting ATPase, cytoplasmic transduction domain A"/>
    <property type="match status" value="1"/>
</dbReference>
<dbReference type="InterPro" id="IPR036412">
    <property type="entry name" value="HAD-like_sf"/>
</dbReference>
<dbReference type="InterPro" id="IPR001757">
    <property type="entry name" value="P_typ_ATPase"/>
</dbReference>
<evidence type="ECO:0000313" key="10">
    <source>
        <dbReference type="EMBL" id="KFI26519.1"/>
    </source>
</evidence>
<feature type="transmembrane region" description="Helical" evidence="8">
    <location>
        <begin position="552"/>
        <end position="571"/>
    </location>
</feature>
<dbReference type="eggNOG" id="COG2217">
    <property type="taxonomic scope" value="Bacteria"/>
</dbReference>
<keyword evidence="8" id="KW-1003">Cell membrane</keyword>
<dbReference type="Pfam" id="PF00122">
    <property type="entry name" value="E1-E2_ATPase"/>
    <property type="match status" value="1"/>
</dbReference>
<dbReference type="InterPro" id="IPR027256">
    <property type="entry name" value="P-typ_ATPase_IB"/>
</dbReference>
<sequence length="606" mass="61237">MSLVVIALLGLAAGSGAYWLGRPDVAAPVWAVATLPALIALLVEIVTDLRRGQVGLDIIAALSMATGLAFDEPLAANVVALMYSGGQLLEIYAQGRARREMTALLGRVARTAQRRDAGGLTEVPIAELRPGETVLIRQGEVLPVDGRIASAVAVLDESALTGEPLPVRRTRGEEAMSGTSCAAEAFDLIVLRPASESTYAGIVRLVEAARDSRAPMMRLADRYAMAFLGVTVALAGLAWGLSGDRLRALAVLMVATPCPLILAVPVAIISGMSRTAAAGVMVKNGGALEALALVRTAVLDKTGTLTAGRAEVTRIVPCAGFTEDEVLGAAAALDQASNHVMAQALVSAARARGLALPAPEAVTEAAGSGIRGRVSGRDVVAGGEGHLRALGHDLPEREFAPGTATVVVAIDGRLAGLIALADPPRAEALAVLAALRRAGVVRIVMASGDRPEVARAVGEALGLDAVAGGLAPGDKVALVSREGAAAPVMMVGDGVNDAPALAAADVGIAMGARGAAASSEAADAVLLVDDLGRLAQAVAIARRTRKIAFESVALGMGLSALAMLFAAAGALPPVQGALLQEAIDVAAILNALRALRPGAGENMNAA</sequence>
<comment type="caution">
    <text evidence="10">The sequence shown here is derived from an EMBL/GenBank/DDBJ whole genome shotgun (WGS) entry which is preliminary data.</text>
</comment>
<feature type="transmembrane region" description="Helical" evidence="8">
    <location>
        <begin position="27"/>
        <end position="47"/>
    </location>
</feature>
<dbReference type="InterPro" id="IPR051014">
    <property type="entry name" value="Cation_Transport_ATPase_IB"/>
</dbReference>
<dbReference type="InterPro" id="IPR059000">
    <property type="entry name" value="ATPase_P-type_domA"/>
</dbReference>
<reference evidence="10 11" key="1">
    <citation type="submission" date="2014-03" db="EMBL/GenBank/DDBJ databases">
        <title>Genome of Paenirhodobacter enshiensis DW2-9.</title>
        <authorList>
            <person name="Wang D."/>
            <person name="Wang G."/>
        </authorList>
    </citation>
    <scope>NUCLEOTIDE SEQUENCE [LARGE SCALE GENOMIC DNA]</scope>
    <source>
        <strain evidence="10 11">DW2-9</strain>
    </source>
</reference>
<dbReference type="Pfam" id="PF00702">
    <property type="entry name" value="Hydrolase"/>
    <property type="match status" value="1"/>
</dbReference>
<proteinExistence type="inferred from homology"/>
<accession>A0A086XWW9</accession>
<protein>
    <recommendedName>
        <fullName evidence="6">P-type Zn(2+) transporter</fullName>
        <ecNumber evidence="6">7.2.2.12</ecNumber>
    </recommendedName>
</protein>
<dbReference type="GO" id="GO:0046872">
    <property type="term" value="F:metal ion binding"/>
    <property type="evidence" value="ECO:0007669"/>
    <property type="project" value="UniProtKB-KW"/>
</dbReference>
<dbReference type="SUPFAM" id="SSF81653">
    <property type="entry name" value="Calcium ATPase, transduction domain A"/>
    <property type="match status" value="1"/>
</dbReference>
<dbReference type="SUPFAM" id="SSF56784">
    <property type="entry name" value="HAD-like"/>
    <property type="match status" value="1"/>
</dbReference>
<evidence type="ECO:0000256" key="7">
    <source>
        <dbReference type="ARBA" id="ARBA00047308"/>
    </source>
</evidence>
<dbReference type="GO" id="GO:0005524">
    <property type="term" value="F:ATP binding"/>
    <property type="evidence" value="ECO:0007669"/>
    <property type="project" value="UniProtKB-UniRule"/>
</dbReference>
<dbReference type="PROSITE" id="PS00154">
    <property type="entry name" value="ATPASE_E1_E2"/>
    <property type="match status" value="1"/>
</dbReference>
<dbReference type="InterPro" id="IPR023298">
    <property type="entry name" value="ATPase_P-typ_TM_dom_sf"/>
</dbReference>
<dbReference type="STRING" id="1105367.CG50_01975"/>
<dbReference type="EC" id="7.2.2.12" evidence="6"/>
<dbReference type="InterPro" id="IPR008250">
    <property type="entry name" value="ATPase_P-typ_transduc_dom_A_sf"/>
</dbReference>
<keyword evidence="11" id="KW-1185">Reference proteome</keyword>
<dbReference type="GO" id="GO:0016463">
    <property type="term" value="F:P-type zinc transporter activity"/>
    <property type="evidence" value="ECO:0007669"/>
    <property type="project" value="UniProtKB-EC"/>
</dbReference>
<gene>
    <name evidence="10" type="ORF">CG50_01975</name>
</gene>
<dbReference type="NCBIfam" id="TIGR01494">
    <property type="entry name" value="ATPase_P-type"/>
    <property type="match status" value="1"/>
</dbReference>
<evidence type="ECO:0000313" key="11">
    <source>
        <dbReference type="Proteomes" id="UP000028824"/>
    </source>
</evidence>
<evidence type="ECO:0000256" key="3">
    <source>
        <dbReference type="ARBA" id="ARBA00022692"/>
    </source>
</evidence>
<organism evidence="10 11">
    <name type="scientific">Paenirhodobacter enshiensis</name>
    <dbReference type="NCBI Taxonomy" id="1105367"/>
    <lineage>
        <taxon>Bacteria</taxon>
        <taxon>Pseudomonadati</taxon>
        <taxon>Pseudomonadota</taxon>
        <taxon>Alphaproteobacteria</taxon>
        <taxon>Rhodobacterales</taxon>
        <taxon>Rhodobacter group</taxon>
        <taxon>Paenirhodobacter</taxon>
    </lineage>
</organism>
<name>A0A086XWW9_9RHOB</name>
<evidence type="ECO:0000256" key="5">
    <source>
        <dbReference type="ARBA" id="ARBA00023136"/>
    </source>
</evidence>
<dbReference type="Gene3D" id="3.40.1110.10">
    <property type="entry name" value="Calcium-transporting ATPase, cytoplasmic domain N"/>
    <property type="match status" value="1"/>
</dbReference>
<dbReference type="Proteomes" id="UP000028824">
    <property type="component" value="Unassembled WGS sequence"/>
</dbReference>
<feature type="transmembrane region" description="Helical" evidence="8">
    <location>
        <begin position="223"/>
        <end position="242"/>
    </location>
</feature>
<dbReference type="GO" id="GO:0005886">
    <property type="term" value="C:plasma membrane"/>
    <property type="evidence" value="ECO:0007669"/>
    <property type="project" value="UniProtKB-SubCell"/>
</dbReference>
<dbReference type="InterPro" id="IPR023299">
    <property type="entry name" value="ATPase_P-typ_cyto_dom_N"/>
</dbReference>
<dbReference type="GO" id="GO:0016887">
    <property type="term" value="F:ATP hydrolysis activity"/>
    <property type="evidence" value="ECO:0007669"/>
    <property type="project" value="InterPro"/>
</dbReference>
<keyword evidence="8" id="KW-0547">Nucleotide-binding</keyword>
<feature type="domain" description="P-type ATPase A" evidence="9">
    <location>
        <begin position="109"/>
        <end position="207"/>
    </location>
</feature>
<evidence type="ECO:0000256" key="2">
    <source>
        <dbReference type="ARBA" id="ARBA00006024"/>
    </source>
</evidence>
<dbReference type="PRINTS" id="PR00120">
    <property type="entry name" value="HATPASE"/>
</dbReference>
<dbReference type="NCBIfam" id="TIGR01512">
    <property type="entry name" value="ATPase-IB2_Cd"/>
    <property type="match status" value="1"/>
</dbReference>